<name>A0A0E9WM46_ANGAN</name>
<evidence type="ECO:0000313" key="1">
    <source>
        <dbReference type="EMBL" id="JAH91412.1"/>
    </source>
</evidence>
<accession>A0A0E9WM46</accession>
<reference evidence="1" key="1">
    <citation type="submission" date="2014-11" db="EMBL/GenBank/DDBJ databases">
        <authorList>
            <person name="Amaro Gonzalez C."/>
        </authorList>
    </citation>
    <scope>NUCLEOTIDE SEQUENCE</scope>
</reference>
<dbReference type="EMBL" id="GBXM01017165">
    <property type="protein sequence ID" value="JAH91412.1"/>
    <property type="molecule type" value="Transcribed_RNA"/>
</dbReference>
<sequence>MTLTALAGSDLLKVAVKIGLFDWLTQLSVHEPQNNRRFVKGS</sequence>
<reference evidence="1" key="2">
    <citation type="journal article" date="2015" name="Fish Shellfish Immunol.">
        <title>Early steps in the European eel (Anguilla anguilla)-Vibrio vulnificus interaction in the gills: Role of the RtxA13 toxin.</title>
        <authorList>
            <person name="Callol A."/>
            <person name="Pajuelo D."/>
            <person name="Ebbesson L."/>
            <person name="Teles M."/>
            <person name="MacKenzie S."/>
            <person name="Amaro C."/>
        </authorList>
    </citation>
    <scope>NUCLEOTIDE SEQUENCE</scope>
</reference>
<organism evidence="1">
    <name type="scientific">Anguilla anguilla</name>
    <name type="common">European freshwater eel</name>
    <name type="synonym">Muraena anguilla</name>
    <dbReference type="NCBI Taxonomy" id="7936"/>
    <lineage>
        <taxon>Eukaryota</taxon>
        <taxon>Metazoa</taxon>
        <taxon>Chordata</taxon>
        <taxon>Craniata</taxon>
        <taxon>Vertebrata</taxon>
        <taxon>Euteleostomi</taxon>
        <taxon>Actinopterygii</taxon>
        <taxon>Neopterygii</taxon>
        <taxon>Teleostei</taxon>
        <taxon>Anguilliformes</taxon>
        <taxon>Anguillidae</taxon>
        <taxon>Anguilla</taxon>
    </lineage>
</organism>
<proteinExistence type="predicted"/>
<protein>
    <submittedName>
        <fullName evidence="1">Uncharacterized protein</fullName>
    </submittedName>
</protein>
<dbReference type="AlphaFoldDB" id="A0A0E9WM46"/>